<keyword evidence="6" id="KW-1185">Reference proteome</keyword>
<dbReference type="OrthoDB" id="9814760at2"/>
<dbReference type="InterPro" id="IPR016986">
    <property type="entry name" value="UCP031982_abhydr"/>
</dbReference>
<dbReference type="InterPro" id="IPR002925">
    <property type="entry name" value="Dienelactn_hydro"/>
</dbReference>
<dbReference type="PANTHER" id="PTHR10272">
    <property type="entry name" value="PLATELET-ACTIVATING FACTOR ACETYLHYDROLASE"/>
    <property type="match status" value="1"/>
</dbReference>
<protein>
    <submittedName>
        <fullName evidence="5">Alpha/beta fold hydrolase</fullName>
    </submittedName>
</protein>
<dbReference type="RefSeq" id="WP_118942219.1">
    <property type="nucleotide sequence ID" value="NZ_CP032125.1"/>
</dbReference>
<dbReference type="Pfam" id="PF01738">
    <property type="entry name" value="DLH"/>
    <property type="match status" value="1"/>
</dbReference>
<dbReference type="EMBL" id="CP032125">
    <property type="protein sequence ID" value="AXX97562.1"/>
    <property type="molecule type" value="Genomic_DNA"/>
</dbReference>
<dbReference type="Gene3D" id="3.40.50.1820">
    <property type="entry name" value="alpha/beta hydrolase"/>
    <property type="match status" value="1"/>
</dbReference>
<dbReference type="PIRSF" id="PIRSF031982">
    <property type="entry name" value="UCP031982_abhydr"/>
    <property type="match status" value="1"/>
</dbReference>
<proteinExistence type="predicted"/>
<evidence type="ECO:0000313" key="5">
    <source>
        <dbReference type="EMBL" id="AXX97562.1"/>
    </source>
</evidence>
<evidence type="ECO:0000256" key="3">
    <source>
        <dbReference type="ARBA" id="ARBA00023098"/>
    </source>
</evidence>
<dbReference type="SUPFAM" id="SSF53474">
    <property type="entry name" value="alpha/beta-Hydrolases"/>
    <property type="match status" value="1"/>
</dbReference>
<feature type="domain" description="Dienelactone hydrolase" evidence="4">
    <location>
        <begin position="46"/>
        <end position="242"/>
    </location>
</feature>
<dbReference type="PANTHER" id="PTHR10272:SF0">
    <property type="entry name" value="PLATELET-ACTIVATING FACTOR ACETYLHYDROLASE"/>
    <property type="match status" value="1"/>
</dbReference>
<dbReference type="AlphaFoldDB" id="A0A347UFD4"/>
<keyword evidence="1 5" id="KW-0378">Hydrolase</keyword>
<keyword evidence="3" id="KW-0443">Lipid metabolism</keyword>
<evidence type="ECO:0000313" key="6">
    <source>
        <dbReference type="Proteomes" id="UP000261704"/>
    </source>
</evidence>
<dbReference type="GO" id="GO:0016042">
    <property type="term" value="P:lipid catabolic process"/>
    <property type="evidence" value="ECO:0007669"/>
    <property type="project" value="UniProtKB-KW"/>
</dbReference>
<gene>
    <name evidence="5" type="ORF">BAR1_06205</name>
</gene>
<dbReference type="InterPro" id="IPR029058">
    <property type="entry name" value="AB_hydrolase_fold"/>
</dbReference>
<organism evidence="5 6">
    <name type="scientific">Profundibacter amoris</name>
    <dbReference type="NCBI Taxonomy" id="2171755"/>
    <lineage>
        <taxon>Bacteria</taxon>
        <taxon>Pseudomonadati</taxon>
        <taxon>Pseudomonadota</taxon>
        <taxon>Alphaproteobacteria</taxon>
        <taxon>Rhodobacterales</taxon>
        <taxon>Paracoccaceae</taxon>
        <taxon>Profundibacter</taxon>
    </lineage>
</organism>
<dbReference type="KEGG" id="pamo:BAR1_06205"/>
<evidence type="ECO:0000256" key="1">
    <source>
        <dbReference type="ARBA" id="ARBA00022801"/>
    </source>
</evidence>
<accession>A0A347UFD4</accession>
<evidence type="ECO:0000259" key="4">
    <source>
        <dbReference type="Pfam" id="PF01738"/>
    </source>
</evidence>
<keyword evidence="2" id="KW-0442">Lipid degradation</keyword>
<evidence type="ECO:0000256" key="2">
    <source>
        <dbReference type="ARBA" id="ARBA00022963"/>
    </source>
</evidence>
<dbReference type="GO" id="GO:0003847">
    <property type="term" value="F:1-alkyl-2-acetylglycerophosphocholine esterase activity"/>
    <property type="evidence" value="ECO:0007669"/>
    <property type="project" value="TreeGrafter"/>
</dbReference>
<dbReference type="Proteomes" id="UP000261704">
    <property type="component" value="Chromosome"/>
</dbReference>
<reference evidence="5 6" key="1">
    <citation type="submission" date="2018-09" db="EMBL/GenBank/DDBJ databases">
        <title>Profundibacter amoris BAR1 gen. nov., sp. nov., a new member of the Roseobacter clade isolated at Lokis Castle Vent Field on the Arctic Mid-Oceanic Ridge.</title>
        <authorList>
            <person name="Le Moine Bauer S."/>
            <person name="Sjoeberg A.G."/>
            <person name="L'Haridon S."/>
            <person name="Stokke R."/>
            <person name="Roalkvam I."/>
            <person name="Steen I.H."/>
            <person name="Dahle H."/>
        </authorList>
    </citation>
    <scope>NUCLEOTIDE SEQUENCE [LARGE SCALE GENOMIC DNA]</scope>
    <source>
        <strain evidence="5 6">BAR1</strain>
    </source>
</reference>
<name>A0A347UFD4_9RHOB</name>
<sequence>MKHVGCQHIRVWDDQANIGFPVFIMYPAADVHGPYEIGPFSVTAGLNAPAGQGPYPVVVISHGSGGHRLVYLTLAQALAEAGYVVLCPEHFGNNTDDNFLEGKTRNLELRPRHITLCLNALADNDILAGAVQTDKAAVLGHSMGGYTGLAVAGGRPWSITGRRVPVIADKRIKALILMAPATGWFTPDGSLAEVTVPILAYHAEHDSLTPFNNVERILDQVPDKGKVTVHHVENAGHLSFLSPFPEALVTPGFIPAQDPEGFDRVAFHQRLTGEVVAFLNGVFGG</sequence>